<organism evidence="2">
    <name type="scientific">Penaeus monodon endogenous nimavirus</name>
    <dbReference type="NCBI Taxonomy" id="2133795"/>
    <lineage>
        <taxon>Viruses</taxon>
        <taxon>Viruses incertae sedis</taxon>
        <taxon>Naldaviricetes</taxon>
        <taxon>Nimaviridae</taxon>
    </lineage>
</organism>
<protein>
    <submittedName>
        <fullName evidence="2">Wsv192-like protein</fullName>
    </submittedName>
</protein>
<evidence type="ECO:0000313" key="2">
    <source>
        <dbReference type="EMBL" id="GBG35545.1"/>
    </source>
</evidence>
<dbReference type="EMBL" id="BFCF01000001">
    <property type="protein sequence ID" value="GBG35545.1"/>
    <property type="molecule type" value="Genomic_DNA"/>
</dbReference>
<name>A0A401IPK1_9VIRU</name>
<accession>A0A401IPK1</accession>
<comment type="caution">
    <text evidence="2">The sequence shown here is derived from an EMBL/GenBank/DDBJ whole genome shotgun (WGS) entry which is preliminary data.</text>
</comment>
<feature type="region of interest" description="Disordered" evidence="1">
    <location>
        <begin position="939"/>
        <end position="959"/>
    </location>
</feature>
<proteinExistence type="predicted"/>
<reference evidence="2" key="1">
    <citation type="journal article" date="2018" name="J. Virol.">
        <title>Crustacean Genome Exploration Reveals the Evolutionary Origin of White Spot Syndrome Virus.</title>
        <authorList>
            <person name="Kawato S."/>
            <person name="Shitara A."/>
            <person name="Wang Y."/>
            <person name="Nozaki R."/>
            <person name="Kondo H."/>
            <person name="Hirono I."/>
        </authorList>
    </citation>
    <scope>NUCLEOTIDE SEQUENCE</scope>
</reference>
<evidence type="ECO:0000256" key="1">
    <source>
        <dbReference type="SAM" id="MobiDB-lite"/>
    </source>
</evidence>
<sequence length="998" mass="111010">MDPPLSVHHKGTRSTITWEDVDLALEHYHRHDIDSLKILTAERRYFGMLAAYDFMYTTLTRDPNGGYGTGYGWKPSRVRRVMAGLETLLLEAKCRVFALEKERSLKECIDPSTGQCRFIMGIDTNILESRHTEINDPDKIIWQKLYEENLVDEKIVKAYAPVEKLVPEEPVGLARNWRTGLVSPPTVSNGELKLNRTKEADESVTPAEVYGRFIRSDEHSLPTNDLSRMYKVPHQIISGIHCNVSRRLDAYLEAEKNKSAAGGTRYPSNLVRGLALAYLISSPFGAGYSGMQAFQRGFALSATTGLLTASTYFSSSYTHVRKAVQRHLMTSATEKISGRVRYPARSLVPLTLRRGEPMATLARTVSTFQPTRIEREAIARFTSPIAEASSRGPIAVWLSSTMSSLLGRRVTPQYAQLLLTNWAARHPTRDDLLRRVAVLFGVVFDSNTGLAVPSVGFGSGLTRRKLAAYAARNLKNGIGTVITRGRTNANSNNTNTSDRVSLSMSLEAISASFFKNTSVVRLGGESSSDSANNECGCACHNVAGLRGTEFIPCPARRLIKERVYTASLKKSPQLSFTFGMCGYQHPLSANSDPQIQRIKERLLFDQRNVAAALNHSRLVQFLLPETVQPDSLATKEVTSARERLLGMPMASIARLSRGLKVSAATARVTTDICVKFNARMWPLSLPTDSFLKRRIGVYVDRHARQHYSTVLQLHGRFEEASAILDQPAFEVDGNDPGSLPKWVRDIAQKCVLGQSNVALKVWHDKPAVEMAENRDWPAPFLGVYDDELVYPSSAGDHIDRTANMCGDVESSFWVTKTPGVFLDACTARSVISERDLHHQYYRRLLVNNQDTMQQLEQSRAYNEQVIAMERPRKVDTKPWSIKNTGQSGRRTTEMTPNSLMVITGDHPTEYDGPAAIFLAMVETQAIAAKADLQYPSQRESINCKRETGGSGGSTDRRTFVAAPDIAPVYRTGGNSMSPISLKHFRRSGIVSYQQQLEK</sequence>